<sequence>MKKILLVSLLFGVSQAIASPTLSVGDNLTVLAAKSADMSIFSDSIALQDGEQKIVVKYDSPENPSSTNQSNGRITSIPYLLTFKASGDETITLTTREAADISDVRSLAKDPEFTLTVNGKAVSFTRSPLIRTSRFGSLSTSWDSVVNGDGKSSPAAAAIITAPGVVEATSIQAGSETMKTMQKLYLQSDAKQRKTFLKWAMDVE</sequence>
<accession>A0A4R6DNW7</accession>
<dbReference type="EMBL" id="SNVX01000048">
    <property type="protein sequence ID" value="TDN46069.1"/>
    <property type="molecule type" value="Genomic_DNA"/>
</dbReference>
<evidence type="ECO:0000313" key="5">
    <source>
        <dbReference type="Proteomes" id="UP000295530"/>
    </source>
</evidence>
<protein>
    <recommendedName>
        <fullName evidence="6">DUF2057 domain-containing protein</fullName>
    </recommendedName>
</protein>
<dbReference type="InterPro" id="IPR018635">
    <property type="entry name" value="UPF0319"/>
</dbReference>
<gene>
    <name evidence="4" type="ORF">EC847_1482</name>
</gene>
<evidence type="ECO:0000256" key="1">
    <source>
        <dbReference type="ARBA" id="ARBA00008490"/>
    </source>
</evidence>
<organism evidence="4 5">
    <name type="scientific">Scandinavium goeteborgense</name>
    <dbReference type="NCBI Taxonomy" id="1851514"/>
    <lineage>
        <taxon>Bacteria</taxon>
        <taxon>Pseudomonadati</taxon>
        <taxon>Pseudomonadota</taxon>
        <taxon>Gammaproteobacteria</taxon>
        <taxon>Enterobacterales</taxon>
        <taxon>Enterobacteriaceae</taxon>
        <taxon>Scandinavium</taxon>
    </lineage>
</organism>
<comment type="similarity">
    <text evidence="1">Belongs to the UPF0319 family.</text>
</comment>
<dbReference type="Pfam" id="PF09829">
    <property type="entry name" value="DUF2057"/>
    <property type="match status" value="1"/>
</dbReference>
<comment type="caution">
    <text evidence="4">The sequence shown here is derived from an EMBL/GenBank/DDBJ whole genome shotgun (WGS) entry which is preliminary data.</text>
</comment>
<evidence type="ECO:0000256" key="2">
    <source>
        <dbReference type="ARBA" id="ARBA00022729"/>
    </source>
</evidence>
<feature type="chain" id="PRO_5021017608" description="DUF2057 domain-containing protein" evidence="3">
    <location>
        <begin position="19"/>
        <end position="204"/>
    </location>
</feature>
<name>A0A4R6DNW7_SCAGO</name>
<reference evidence="4 5" key="1">
    <citation type="submission" date="2019-03" db="EMBL/GenBank/DDBJ databases">
        <title>Genomic analyses of the natural microbiome of Caenorhabditis elegans.</title>
        <authorList>
            <person name="Samuel B."/>
        </authorList>
    </citation>
    <scope>NUCLEOTIDE SEQUENCE [LARGE SCALE GENOMIC DNA]</scope>
    <source>
        <strain evidence="4 5">BIGb0156</strain>
    </source>
</reference>
<feature type="signal peptide" evidence="3">
    <location>
        <begin position="1"/>
        <end position="18"/>
    </location>
</feature>
<evidence type="ECO:0000256" key="3">
    <source>
        <dbReference type="SAM" id="SignalP"/>
    </source>
</evidence>
<evidence type="ECO:0000313" key="4">
    <source>
        <dbReference type="EMBL" id="TDN46069.1"/>
    </source>
</evidence>
<dbReference type="Proteomes" id="UP000295530">
    <property type="component" value="Unassembled WGS sequence"/>
</dbReference>
<dbReference type="PANTHER" id="PTHR38108:SF1">
    <property type="entry name" value="UPF0319 PROTEIN YCCT"/>
    <property type="match status" value="1"/>
</dbReference>
<proteinExistence type="inferred from homology"/>
<dbReference type="OrthoDB" id="5588749at2"/>
<dbReference type="RefSeq" id="WP_133462661.1">
    <property type="nucleotide sequence ID" value="NZ_SNVX01000048.1"/>
</dbReference>
<keyword evidence="5" id="KW-1185">Reference proteome</keyword>
<keyword evidence="2 3" id="KW-0732">Signal</keyword>
<evidence type="ECO:0008006" key="6">
    <source>
        <dbReference type="Google" id="ProtNLM"/>
    </source>
</evidence>
<dbReference type="AlphaFoldDB" id="A0A4R6DNW7"/>
<dbReference type="PANTHER" id="PTHR38108">
    <property type="entry name" value="UPF0319 PROTEIN YCCT"/>
    <property type="match status" value="1"/>
</dbReference>